<feature type="non-terminal residue" evidence="1">
    <location>
        <position position="1"/>
    </location>
</feature>
<feature type="non-terminal residue" evidence="1">
    <location>
        <position position="79"/>
    </location>
</feature>
<dbReference type="Proteomes" id="UP001287282">
    <property type="component" value="Unassembled WGS sequence"/>
</dbReference>
<organism evidence="1 2">
    <name type="scientific">Alkalihalophilus lindianensis</name>
    <dbReference type="NCBI Taxonomy" id="1630542"/>
    <lineage>
        <taxon>Bacteria</taxon>
        <taxon>Bacillati</taxon>
        <taxon>Bacillota</taxon>
        <taxon>Bacilli</taxon>
        <taxon>Bacillales</taxon>
        <taxon>Bacillaceae</taxon>
        <taxon>Alkalihalophilus</taxon>
    </lineage>
</organism>
<protein>
    <submittedName>
        <fullName evidence="1">Acetamidase/formamidase family protein</fullName>
    </submittedName>
</protein>
<comment type="caution">
    <text evidence="1">The sequence shown here is derived from an EMBL/GenBank/DDBJ whole genome shotgun (WGS) entry which is preliminary data.</text>
</comment>
<dbReference type="EMBL" id="JAWJBA010000962">
    <property type="protein sequence ID" value="MDV2687605.1"/>
    <property type="molecule type" value="Genomic_DNA"/>
</dbReference>
<proteinExistence type="predicted"/>
<accession>A0ABU3XIE3</accession>
<name>A0ABU3XIE3_9BACI</name>
<gene>
    <name evidence="1" type="ORF">RYX56_24975</name>
</gene>
<keyword evidence="2" id="KW-1185">Reference proteome</keyword>
<reference evidence="1 2" key="1">
    <citation type="submission" date="2023-10" db="EMBL/GenBank/DDBJ databases">
        <title>Screening of Alkalihalobacillus lindianensis BZ-TG-R113 and Its Alleviation of Salt Stress on Rapeseed Growth.</title>
        <authorList>
            <person name="Zhao B."/>
            <person name="Guo T."/>
        </authorList>
    </citation>
    <scope>NUCLEOTIDE SEQUENCE [LARGE SCALE GENOMIC DNA]</scope>
    <source>
        <strain evidence="1 2">BZ-TG-R113</strain>
    </source>
</reference>
<evidence type="ECO:0000313" key="1">
    <source>
        <dbReference type="EMBL" id="MDV2687605.1"/>
    </source>
</evidence>
<sequence>KVAQDGRAYMNTPEVSIQNPIVTFAPHDMVGTIARMRPFLGQLGTTPARPLPDSHNAGDFGQALIGAPHDYGITKEQLE</sequence>
<evidence type="ECO:0000313" key="2">
    <source>
        <dbReference type="Proteomes" id="UP001287282"/>
    </source>
</evidence>